<comment type="function">
    <text evidence="8">Plays a fundamental role in microtubule organizing center structure and function. Component of the infraciliary lattice (ICL) and the ciliary basal bodies.</text>
</comment>
<reference evidence="9 10" key="1">
    <citation type="journal article" date="2015" name="Sci. Rep.">
        <title>Genome of the facultative scuticociliatosis pathogen Pseudocohnilembus persalinus provides insight into its virulence through horizontal gene transfer.</title>
        <authorList>
            <person name="Xiong J."/>
            <person name="Wang G."/>
            <person name="Cheng J."/>
            <person name="Tian M."/>
            <person name="Pan X."/>
            <person name="Warren A."/>
            <person name="Jiang C."/>
            <person name="Yuan D."/>
            <person name="Miao W."/>
        </authorList>
    </citation>
    <scope>NUCLEOTIDE SEQUENCE [LARGE SCALE GENOMIC DNA]</scope>
    <source>
        <strain evidence="9">36N120E</strain>
    </source>
</reference>
<organism evidence="9 10">
    <name type="scientific">Pseudocohnilembus persalinus</name>
    <name type="common">Ciliate</name>
    <dbReference type="NCBI Taxonomy" id="266149"/>
    <lineage>
        <taxon>Eukaryota</taxon>
        <taxon>Sar</taxon>
        <taxon>Alveolata</taxon>
        <taxon>Ciliophora</taxon>
        <taxon>Intramacronucleata</taxon>
        <taxon>Oligohymenophorea</taxon>
        <taxon>Scuticociliatia</taxon>
        <taxon>Philasterida</taxon>
        <taxon>Pseudocohnilembidae</taxon>
        <taxon>Pseudocohnilembus</taxon>
    </lineage>
</organism>
<keyword evidence="10" id="KW-1185">Reference proteome</keyword>
<dbReference type="SUPFAM" id="SSF47473">
    <property type="entry name" value="EF-hand"/>
    <property type="match status" value="1"/>
</dbReference>
<dbReference type="InterPro" id="IPR011992">
    <property type="entry name" value="EF-hand-dom_pair"/>
</dbReference>
<dbReference type="GO" id="GO:0005856">
    <property type="term" value="C:cytoskeleton"/>
    <property type="evidence" value="ECO:0007669"/>
    <property type="project" value="UniProtKB-SubCell"/>
</dbReference>
<proteinExistence type="inferred from homology"/>
<dbReference type="OrthoDB" id="283823at2759"/>
<evidence type="ECO:0000256" key="3">
    <source>
        <dbReference type="ARBA" id="ARBA00022490"/>
    </source>
</evidence>
<dbReference type="FunFam" id="1.10.238.10:FF:000178">
    <property type="entry name" value="Calmodulin-2 A"/>
    <property type="match status" value="1"/>
</dbReference>
<comment type="subcellular location">
    <subcellularLocation>
        <location evidence="1">Cytoplasm</location>
        <location evidence="1">Cytoskeleton</location>
    </subcellularLocation>
</comment>
<comment type="caution">
    <text evidence="9">The sequence shown here is derived from an EMBL/GenBank/DDBJ whole genome shotgun (WGS) entry which is preliminary data.</text>
</comment>
<protein>
    <recommendedName>
        <fullName evidence="11">EF-hand domain-containing protein</fullName>
    </recommendedName>
</protein>
<dbReference type="InterPro" id="IPR050403">
    <property type="entry name" value="Myosin_RLC"/>
</dbReference>
<accession>A0A0V0R094</accession>
<dbReference type="EMBL" id="LDAU01000078">
    <property type="protein sequence ID" value="KRX07948.1"/>
    <property type="molecule type" value="Genomic_DNA"/>
</dbReference>
<sequence>MSFEIKTNHKQAFKEIFKLIAKDSDTINRDGLKELFKTIGYQTDQFDEMADKIFKHKDSRINFDEFMKIFNLKMNDYSFNDVCNAFKLLAKDDDQYIPLEKVRNILSKNGLEESEINFLVQQLEQFTDSQKRVNYKQFLESLSTI</sequence>
<keyword evidence="6" id="KW-0106">Calcium</keyword>
<dbReference type="GO" id="GO:0046872">
    <property type="term" value="F:metal ion binding"/>
    <property type="evidence" value="ECO:0007669"/>
    <property type="project" value="UniProtKB-KW"/>
</dbReference>
<evidence type="ECO:0000256" key="5">
    <source>
        <dbReference type="ARBA" id="ARBA00022737"/>
    </source>
</evidence>
<dbReference type="AlphaFoldDB" id="A0A0V0R094"/>
<evidence type="ECO:0000256" key="4">
    <source>
        <dbReference type="ARBA" id="ARBA00022723"/>
    </source>
</evidence>
<evidence type="ECO:0000256" key="2">
    <source>
        <dbReference type="ARBA" id="ARBA00005253"/>
    </source>
</evidence>
<dbReference type="OMA" id="YFREIFN"/>
<evidence type="ECO:0000313" key="10">
    <source>
        <dbReference type="Proteomes" id="UP000054937"/>
    </source>
</evidence>
<keyword evidence="3" id="KW-0963">Cytoplasm</keyword>
<gene>
    <name evidence="9" type="ORF">PPERSA_10336</name>
</gene>
<evidence type="ECO:0008006" key="11">
    <source>
        <dbReference type="Google" id="ProtNLM"/>
    </source>
</evidence>
<dbReference type="Proteomes" id="UP000054937">
    <property type="component" value="Unassembled WGS sequence"/>
</dbReference>
<evidence type="ECO:0000313" key="9">
    <source>
        <dbReference type="EMBL" id="KRX07948.1"/>
    </source>
</evidence>
<dbReference type="Gene3D" id="1.10.238.10">
    <property type="entry name" value="EF-hand"/>
    <property type="match status" value="2"/>
</dbReference>
<evidence type="ECO:0000256" key="6">
    <source>
        <dbReference type="ARBA" id="ARBA00022837"/>
    </source>
</evidence>
<comment type="similarity">
    <text evidence="2">Belongs to the centrin family.</text>
</comment>
<evidence type="ECO:0000256" key="7">
    <source>
        <dbReference type="ARBA" id="ARBA00023212"/>
    </source>
</evidence>
<dbReference type="InParanoid" id="A0A0V0R094"/>
<keyword evidence="7" id="KW-0206">Cytoskeleton</keyword>
<evidence type="ECO:0000256" key="8">
    <source>
        <dbReference type="ARBA" id="ARBA00025692"/>
    </source>
</evidence>
<name>A0A0V0R094_PSEPJ</name>
<dbReference type="PANTHER" id="PTHR23049">
    <property type="entry name" value="MYOSIN REGULATORY LIGHT CHAIN 2"/>
    <property type="match status" value="1"/>
</dbReference>
<keyword evidence="4" id="KW-0479">Metal-binding</keyword>
<keyword evidence="5" id="KW-0677">Repeat</keyword>
<evidence type="ECO:0000256" key="1">
    <source>
        <dbReference type="ARBA" id="ARBA00004245"/>
    </source>
</evidence>